<dbReference type="EMBL" id="GISG01270326">
    <property type="protein sequence ID" value="MBA4676206.1"/>
    <property type="molecule type" value="Transcribed_RNA"/>
</dbReference>
<dbReference type="AlphaFoldDB" id="A0A7C9EVH0"/>
<reference evidence="1" key="2">
    <citation type="submission" date="2020-07" db="EMBL/GenBank/DDBJ databases">
        <authorList>
            <person name="Vera ALvarez R."/>
            <person name="Arias-Moreno D.M."/>
            <person name="Jimenez-Jacinto V."/>
            <person name="Jimenez-Bremont J.F."/>
            <person name="Swaminathan K."/>
            <person name="Moose S.P."/>
            <person name="Guerrero-Gonzalez M.L."/>
            <person name="Marino-Ramirez L."/>
            <person name="Landsman D."/>
            <person name="Rodriguez-Kessler M."/>
            <person name="Delgado-Sanchez P."/>
        </authorList>
    </citation>
    <scope>NUCLEOTIDE SEQUENCE</scope>
    <source>
        <tissue evidence="1">Cladode</tissue>
    </source>
</reference>
<reference evidence="1" key="1">
    <citation type="journal article" date="2013" name="J. Plant Res.">
        <title>Effect of fungi and light on seed germination of three Opuntia species from semiarid lands of central Mexico.</title>
        <authorList>
            <person name="Delgado-Sanchez P."/>
            <person name="Jimenez-Bremont J.F."/>
            <person name="Guerrero-Gonzalez Mde L."/>
            <person name="Flores J."/>
        </authorList>
    </citation>
    <scope>NUCLEOTIDE SEQUENCE</scope>
    <source>
        <tissue evidence="1">Cladode</tissue>
    </source>
</reference>
<evidence type="ECO:0000313" key="1">
    <source>
        <dbReference type="EMBL" id="MBA4676206.1"/>
    </source>
</evidence>
<proteinExistence type="predicted"/>
<sequence>MALVSLLRHLRQDFPLVHYDVVCRRRSEGIFPTIVAAGDVDFGGPHRRASEEGPLLRHRRPIFPSPFQQIKNQNSRNGLKREWVPPAEHHHLPGFRNRRTLCKSGNRESQSPPLAAAEVEDVEIVQRRPGGVFSNWRWLLWRRLEEKEKILGEAKAVAVVEERRVGSGGVEAM</sequence>
<organism evidence="1">
    <name type="scientific">Opuntia streptacantha</name>
    <name type="common">Prickly pear cactus</name>
    <name type="synonym">Opuntia cardona</name>
    <dbReference type="NCBI Taxonomy" id="393608"/>
    <lineage>
        <taxon>Eukaryota</taxon>
        <taxon>Viridiplantae</taxon>
        <taxon>Streptophyta</taxon>
        <taxon>Embryophyta</taxon>
        <taxon>Tracheophyta</taxon>
        <taxon>Spermatophyta</taxon>
        <taxon>Magnoliopsida</taxon>
        <taxon>eudicotyledons</taxon>
        <taxon>Gunneridae</taxon>
        <taxon>Pentapetalae</taxon>
        <taxon>Caryophyllales</taxon>
        <taxon>Cactineae</taxon>
        <taxon>Cactaceae</taxon>
        <taxon>Opuntioideae</taxon>
        <taxon>Opuntia</taxon>
    </lineage>
</organism>
<accession>A0A7C9EVH0</accession>
<protein>
    <submittedName>
        <fullName evidence="1">Uncharacterized protein</fullName>
    </submittedName>
</protein>
<name>A0A7C9EVH0_OPUST</name>
<dbReference type="EMBL" id="GISG01270329">
    <property type="protein sequence ID" value="MBA4676208.1"/>
    <property type="molecule type" value="Transcribed_RNA"/>
</dbReference>